<feature type="domain" description="RecJ OB" evidence="8">
    <location>
        <begin position="418"/>
        <end position="497"/>
    </location>
</feature>
<dbReference type="InterPro" id="IPR004610">
    <property type="entry name" value="RecJ"/>
</dbReference>
<dbReference type="KEGG" id="hms:HMU01980"/>
<accession>D3UG39</accession>
<dbReference type="Pfam" id="PF02272">
    <property type="entry name" value="DHHA1"/>
    <property type="match status" value="1"/>
</dbReference>
<dbReference type="InterPro" id="IPR003156">
    <property type="entry name" value="DHHA1_dom"/>
</dbReference>
<dbReference type="NCBIfam" id="TIGR00644">
    <property type="entry name" value="recJ"/>
    <property type="match status" value="1"/>
</dbReference>
<feature type="domain" description="DDH" evidence="6">
    <location>
        <begin position="53"/>
        <end position="199"/>
    </location>
</feature>
<evidence type="ECO:0000259" key="8">
    <source>
        <dbReference type="Pfam" id="PF17768"/>
    </source>
</evidence>
<evidence type="ECO:0000259" key="7">
    <source>
        <dbReference type="Pfam" id="PF02272"/>
    </source>
</evidence>
<dbReference type="AlphaFoldDB" id="D3UG39"/>
<dbReference type="Proteomes" id="UP000001522">
    <property type="component" value="Chromosome"/>
</dbReference>
<dbReference type="Gene3D" id="3.90.1640.30">
    <property type="match status" value="1"/>
</dbReference>
<evidence type="ECO:0000256" key="1">
    <source>
        <dbReference type="ARBA" id="ARBA00005915"/>
    </source>
</evidence>
<keyword evidence="4 9" id="KW-0378">Hydrolase</keyword>
<dbReference type="EMBL" id="FN555004">
    <property type="protein sequence ID" value="CBG39460.1"/>
    <property type="molecule type" value="Genomic_DNA"/>
</dbReference>
<evidence type="ECO:0000256" key="4">
    <source>
        <dbReference type="ARBA" id="ARBA00022801"/>
    </source>
</evidence>
<evidence type="ECO:0000259" key="6">
    <source>
        <dbReference type="Pfam" id="PF01368"/>
    </source>
</evidence>
<dbReference type="GO" id="GO:0003676">
    <property type="term" value="F:nucleic acid binding"/>
    <property type="evidence" value="ECO:0007669"/>
    <property type="project" value="InterPro"/>
</dbReference>
<name>D3UG39_HELM1</name>
<dbReference type="InterPro" id="IPR038763">
    <property type="entry name" value="DHH_sf"/>
</dbReference>
<evidence type="ECO:0000256" key="3">
    <source>
        <dbReference type="ARBA" id="ARBA00022722"/>
    </source>
</evidence>
<dbReference type="Pfam" id="PF01368">
    <property type="entry name" value="DHH"/>
    <property type="match status" value="1"/>
</dbReference>
<dbReference type="eggNOG" id="COG0608">
    <property type="taxonomic scope" value="Bacteria"/>
</dbReference>
<dbReference type="GO" id="GO:0008409">
    <property type="term" value="F:5'-3' exonuclease activity"/>
    <property type="evidence" value="ECO:0007669"/>
    <property type="project" value="InterPro"/>
</dbReference>
<evidence type="ECO:0000256" key="2">
    <source>
        <dbReference type="ARBA" id="ARBA00019841"/>
    </source>
</evidence>
<comment type="similarity">
    <text evidence="1">Belongs to the RecJ family.</text>
</comment>
<organism evidence="9 10">
    <name type="scientific">Helicobacter mustelae (strain ATCC 43772 / CCUG 25715 / CIP 103759 / LMG 18044 / NCTC 12198 / R85-136P)</name>
    <name type="common">Campylobacter mustelae</name>
    <dbReference type="NCBI Taxonomy" id="679897"/>
    <lineage>
        <taxon>Bacteria</taxon>
        <taxon>Pseudomonadati</taxon>
        <taxon>Campylobacterota</taxon>
        <taxon>Epsilonproteobacteria</taxon>
        <taxon>Campylobacterales</taxon>
        <taxon>Helicobacteraceae</taxon>
        <taxon>Helicobacter</taxon>
    </lineage>
</organism>
<dbReference type="GO" id="GO:0006281">
    <property type="term" value="P:DNA repair"/>
    <property type="evidence" value="ECO:0007669"/>
    <property type="project" value="InterPro"/>
</dbReference>
<reference evidence="9 10" key="1">
    <citation type="journal article" date="2010" name="BMC Genomics">
        <title>Comparative genomics and proteomics of Helicobacter mustelae, an ulcerogenic and carcinogenic gastric pathogen.</title>
        <authorList>
            <person name="O'Toole P.W."/>
            <person name="Snelling W.J."/>
            <person name="Canchaya C."/>
            <person name="Forde B.M."/>
            <person name="Hardie K.R."/>
            <person name="Josenhans C."/>
            <person name="Graham R.L.J."/>
            <person name="McMullan G."/>
            <person name="Parkhill J."/>
            <person name="Belda E."/>
            <person name="Bentley S.D."/>
        </authorList>
    </citation>
    <scope>NUCLEOTIDE SEQUENCE [LARGE SCALE GENOMIC DNA]</scope>
    <source>
        <strain evidence="10">ATCC 43772 / LMG 18044 / NCTC 12198 / 12198</strain>
    </source>
</reference>
<dbReference type="InterPro" id="IPR041122">
    <property type="entry name" value="RecJ_OB"/>
</dbReference>
<sequence>MTTLSKAQIQALLEARFCDDSFARLQDLPHPHSLKDAQKGAQIVAGIMQEGGKILIVGDYDVDGTLSAVIMMKFFGMLGYENVSYLIPNRFSDGYGVQRHLLEQYPSDLVITVDNGVAALDVGEYCKEQKRKLIITDHHALQHQIPQADALINPQQETCSFPQKSICGAGVAWYFCNAIKIALGKNFSLLELLKYVAIATIADVMPLCQVNKLFVKKGLELLKDSHSMQDSLLKSLLKGRDFSAQDVAFSITPLLNSAGRMKDARVVCEFFLATKKDEIAAHFLALKKLNQMRKDQTQQMESEMFAHFLESENCVLAYKESWNEGLLGILAAKLSKEKQKPAFVFTQKEGCLKGSGRSDGKIDIFQTLLPHERNFLRFGGHSEAVGICIQEDKIPWFMDLFSRECFVLSPKPNEVLGEICLQDIDGELLEILRRFEPYGQGNPPPQFLIRGAKIKESKIFKELHQKLEFEHQISALSFFCKEFYKENEVIDMEFSVQEGLQNKHPTLLLKKISRCPL</sequence>
<keyword evidence="3" id="KW-0540">Nuclease</keyword>
<dbReference type="PANTHER" id="PTHR30255">
    <property type="entry name" value="SINGLE-STRANDED-DNA-SPECIFIC EXONUCLEASE RECJ"/>
    <property type="match status" value="1"/>
</dbReference>
<dbReference type="SUPFAM" id="SSF64182">
    <property type="entry name" value="DHH phosphoesterases"/>
    <property type="match status" value="1"/>
</dbReference>
<keyword evidence="10" id="KW-1185">Reference proteome</keyword>
<dbReference type="PANTHER" id="PTHR30255:SF2">
    <property type="entry name" value="SINGLE-STRANDED-DNA-SPECIFIC EXONUCLEASE RECJ"/>
    <property type="match status" value="1"/>
</dbReference>
<dbReference type="HOGENOM" id="CLU_009736_5_3_7"/>
<evidence type="ECO:0000256" key="5">
    <source>
        <dbReference type="ARBA" id="ARBA00022839"/>
    </source>
</evidence>
<keyword evidence="5 9" id="KW-0269">Exonuclease</keyword>
<dbReference type="Gene3D" id="3.10.310.30">
    <property type="match status" value="1"/>
</dbReference>
<dbReference type="RefSeq" id="WP_013022555.1">
    <property type="nucleotide sequence ID" value="NC_013949.1"/>
</dbReference>
<proteinExistence type="inferred from homology"/>
<dbReference type="STRING" id="679897.HMU01980"/>
<dbReference type="InterPro" id="IPR051673">
    <property type="entry name" value="SSDNA_exonuclease_RecJ"/>
</dbReference>
<gene>
    <name evidence="9" type="primary">recJ</name>
    <name evidence="9" type="ordered locus">HMU01980</name>
</gene>
<dbReference type="InterPro" id="IPR001667">
    <property type="entry name" value="DDH_dom"/>
</dbReference>
<feature type="domain" description="DHHA1" evidence="7">
    <location>
        <begin position="314"/>
        <end position="402"/>
    </location>
</feature>
<dbReference type="GO" id="GO:0006310">
    <property type="term" value="P:DNA recombination"/>
    <property type="evidence" value="ECO:0007669"/>
    <property type="project" value="InterPro"/>
</dbReference>
<protein>
    <recommendedName>
        <fullName evidence="2">Single-stranded-DNA-specific exonuclease RecJ</fullName>
    </recommendedName>
</protein>
<evidence type="ECO:0000313" key="9">
    <source>
        <dbReference type="EMBL" id="CBG39460.1"/>
    </source>
</evidence>
<dbReference type="Pfam" id="PF17768">
    <property type="entry name" value="RecJ_OB"/>
    <property type="match status" value="1"/>
</dbReference>
<evidence type="ECO:0000313" key="10">
    <source>
        <dbReference type="Proteomes" id="UP000001522"/>
    </source>
</evidence>